<dbReference type="SUPFAM" id="SSF48726">
    <property type="entry name" value="Immunoglobulin"/>
    <property type="match status" value="1"/>
</dbReference>
<dbReference type="AlphaFoldDB" id="A0A7J5ZH16"/>
<dbReference type="EMBL" id="JAAKFY010000002">
    <property type="protein sequence ID" value="KAF3860940.1"/>
    <property type="molecule type" value="Genomic_DNA"/>
</dbReference>
<keyword evidence="2" id="KW-1185">Reference proteome</keyword>
<accession>A0A7J5ZH16</accession>
<sequence length="125" mass="14244">MQDGSSFLVYSGIEGADVTVECSFPSSFIRKFFCKETFRQVDILIETTNATDYQSGRYRIVHKQGGYLVTISQLTKSDSRGYCCGAGSNFHRLQTRKLKSSLWMQNLLVVLLQKKQSMLELEKIL</sequence>
<evidence type="ECO:0000313" key="2">
    <source>
        <dbReference type="Proteomes" id="UP000518266"/>
    </source>
</evidence>
<reference evidence="1 2" key="1">
    <citation type="submission" date="2020-03" db="EMBL/GenBank/DDBJ databases">
        <title>Dissostichus mawsoni Genome sequencing and assembly.</title>
        <authorList>
            <person name="Park H."/>
        </authorList>
    </citation>
    <scope>NUCLEOTIDE SEQUENCE [LARGE SCALE GENOMIC DNA]</scope>
    <source>
        <strain evidence="1">DM0001</strain>
        <tissue evidence="1">Muscle</tissue>
    </source>
</reference>
<dbReference type="Gene3D" id="2.60.40.10">
    <property type="entry name" value="Immunoglobulins"/>
    <property type="match status" value="1"/>
</dbReference>
<dbReference type="InterPro" id="IPR013783">
    <property type="entry name" value="Ig-like_fold"/>
</dbReference>
<dbReference type="InterPro" id="IPR036179">
    <property type="entry name" value="Ig-like_dom_sf"/>
</dbReference>
<organism evidence="1 2">
    <name type="scientific">Dissostichus mawsoni</name>
    <name type="common">Antarctic cod</name>
    <dbReference type="NCBI Taxonomy" id="36200"/>
    <lineage>
        <taxon>Eukaryota</taxon>
        <taxon>Metazoa</taxon>
        <taxon>Chordata</taxon>
        <taxon>Craniata</taxon>
        <taxon>Vertebrata</taxon>
        <taxon>Euteleostomi</taxon>
        <taxon>Actinopterygii</taxon>
        <taxon>Neopterygii</taxon>
        <taxon>Teleostei</taxon>
        <taxon>Neoteleostei</taxon>
        <taxon>Acanthomorphata</taxon>
        <taxon>Eupercaria</taxon>
        <taxon>Perciformes</taxon>
        <taxon>Notothenioidei</taxon>
        <taxon>Nototheniidae</taxon>
        <taxon>Dissostichus</taxon>
    </lineage>
</organism>
<comment type="caution">
    <text evidence="1">The sequence shown here is derived from an EMBL/GenBank/DDBJ whole genome shotgun (WGS) entry which is preliminary data.</text>
</comment>
<gene>
    <name evidence="1" type="ORF">F7725_001195</name>
</gene>
<name>A0A7J5ZH16_DISMA</name>
<dbReference type="OrthoDB" id="9805957at2759"/>
<dbReference type="Proteomes" id="UP000518266">
    <property type="component" value="Unassembled WGS sequence"/>
</dbReference>
<evidence type="ECO:0008006" key="3">
    <source>
        <dbReference type="Google" id="ProtNLM"/>
    </source>
</evidence>
<evidence type="ECO:0000313" key="1">
    <source>
        <dbReference type="EMBL" id="KAF3860940.1"/>
    </source>
</evidence>
<protein>
    <recommendedName>
        <fullName evidence="3">Immunoglobulin V-set domain-containing protein</fullName>
    </recommendedName>
</protein>
<proteinExistence type="predicted"/>